<dbReference type="Proteomes" id="UP000074561">
    <property type="component" value="Chromosome"/>
</dbReference>
<dbReference type="AlphaFoldDB" id="A0A127Q4D4"/>
<evidence type="ECO:0000313" key="1">
    <source>
        <dbReference type="EMBL" id="AMP04871.1"/>
    </source>
</evidence>
<evidence type="ECO:0000313" key="2">
    <source>
        <dbReference type="Proteomes" id="UP000074561"/>
    </source>
</evidence>
<dbReference type="EMBL" id="CP013234">
    <property type="protein sequence ID" value="AMP04871.1"/>
    <property type="molecule type" value="Genomic_DNA"/>
</dbReference>
<sequence>MSCKNPFSTTSENIIFYINQFKYLQSFSFHNYLPSIFLHLKI</sequence>
<dbReference type="PATRIC" id="fig|279113.9.peg.2482"/>
<proteinExistence type="predicted"/>
<accession>A0A127Q4D4</accession>
<organism evidence="1 2">
    <name type="scientific">Collimonas pratensis</name>
    <dbReference type="NCBI Taxonomy" id="279113"/>
    <lineage>
        <taxon>Bacteria</taxon>
        <taxon>Pseudomonadati</taxon>
        <taxon>Pseudomonadota</taxon>
        <taxon>Betaproteobacteria</taxon>
        <taxon>Burkholderiales</taxon>
        <taxon>Oxalobacteraceae</taxon>
        <taxon>Collimonas</taxon>
    </lineage>
</organism>
<dbReference type="STRING" id="279113.CPter91_2516"/>
<reference evidence="1 2" key="1">
    <citation type="submission" date="2015-11" db="EMBL/GenBank/DDBJ databases">
        <title>Exploring the genomic traits of fungus-feeding bacterial genus Collimonas.</title>
        <authorList>
            <person name="Song C."/>
            <person name="Schmidt R."/>
            <person name="de Jager V."/>
            <person name="Krzyzanowska D."/>
            <person name="Jongedijk E."/>
            <person name="Cankar K."/>
            <person name="Beekwilder J."/>
            <person name="van Veen A."/>
            <person name="de Boer W."/>
            <person name="van Veen J.A."/>
            <person name="Garbeva P."/>
        </authorList>
    </citation>
    <scope>NUCLEOTIDE SEQUENCE [LARGE SCALE GENOMIC DNA]</scope>
    <source>
        <strain evidence="1 2">Ter91</strain>
    </source>
</reference>
<protein>
    <submittedName>
        <fullName evidence="1">Uncharacterized protein</fullName>
    </submittedName>
</protein>
<gene>
    <name evidence="1" type="ORF">CPter91_2516</name>
</gene>
<name>A0A127Q4D4_9BURK</name>
<dbReference type="KEGG" id="cpra:CPter91_2516"/>